<proteinExistence type="predicted"/>
<geneLocation type="plasmid" evidence="2">
    <name>large</name>
</geneLocation>
<evidence type="ECO:0000313" key="2">
    <source>
        <dbReference type="Proteomes" id="UP000000602"/>
    </source>
</evidence>
<dbReference type="EMBL" id="CR522871">
    <property type="protein sequence ID" value="CAG37872.1"/>
    <property type="molecule type" value="Genomic_DNA"/>
</dbReference>
<accession>Q6AIH5</accession>
<name>Q6AIH5_DESPS</name>
<dbReference type="Proteomes" id="UP000000602">
    <property type="component" value="Plasmid large"/>
</dbReference>
<organism evidence="1 2">
    <name type="scientific">Desulfotalea psychrophila (strain LSv54 / DSM 12343)</name>
    <dbReference type="NCBI Taxonomy" id="177439"/>
    <lineage>
        <taxon>Bacteria</taxon>
        <taxon>Pseudomonadati</taxon>
        <taxon>Thermodesulfobacteriota</taxon>
        <taxon>Desulfobulbia</taxon>
        <taxon>Desulfobulbales</taxon>
        <taxon>Desulfocapsaceae</taxon>
        <taxon>Desulfotalea</taxon>
    </lineage>
</organism>
<dbReference type="HOGENOM" id="CLU_3396189_0_0_7"/>
<dbReference type="AlphaFoldDB" id="Q6AIH5"/>
<dbReference type="KEGG" id="dps:DPPB08"/>
<gene>
    <name evidence="1" type="ordered locus">DPPB08</name>
</gene>
<keyword evidence="2" id="KW-1185">Reference proteome</keyword>
<sequence length="31" mass="3652">MIFGSRPSRLVFRCFMILPTSFTVILYKQAE</sequence>
<reference evidence="1 2" key="1">
    <citation type="journal article" date="2004" name="Environ. Microbiol.">
        <title>The genome of Desulfotalea psychrophila, a sulfate-reducing bacterium from permanently cold Arctic sediments.</title>
        <authorList>
            <person name="Rabus R."/>
            <person name="Ruepp A."/>
            <person name="Frickey T."/>
            <person name="Rattei T."/>
            <person name="Fartmann B."/>
            <person name="Stark M."/>
            <person name="Bauer M."/>
            <person name="Zibat A."/>
            <person name="Lombardot T."/>
            <person name="Becker I."/>
            <person name="Amann J."/>
            <person name="Gellner K."/>
            <person name="Teeling H."/>
            <person name="Leuschner W.D."/>
            <person name="Gloeckner F.-O."/>
            <person name="Lupas A.N."/>
            <person name="Amann R."/>
            <person name="Klenk H.-P."/>
        </authorList>
    </citation>
    <scope>NUCLEOTIDE SEQUENCE [LARGE SCALE GENOMIC DNA]</scope>
    <source>
        <strain evidence="2">DSM 12343 / LSv54</strain>
        <plasmid evidence="2">large</plasmid>
    </source>
</reference>
<protein>
    <submittedName>
        <fullName evidence="1">Uncharacterized protein</fullName>
    </submittedName>
</protein>
<evidence type="ECO:0000313" key="1">
    <source>
        <dbReference type="EMBL" id="CAG37872.1"/>
    </source>
</evidence>